<dbReference type="RefSeq" id="XP_056520805.1">
    <property type="nucleotide sequence ID" value="XM_056667209.1"/>
</dbReference>
<dbReference type="OrthoDB" id="20105at2759"/>
<feature type="region of interest" description="Disordered" evidence="1">
    <location>
        <begin position="205"/>
        <end position="348"/>
    </location>
</feature>
<feature type="compositionally biased region" description="Basic and acidic residues" evidence="1">
    <location>
        <begin position="439"/>
        <end position="452"/>
    </location>
</feature>
<evidence type="ECO:0000256" key="1">
    <source>
        <dbReference type="SAM" id="MobiDB-lite"/>
    </source>
</evidence>
<feature type="compositionally biased region" description="Low complexity" evidence="1">
    <location>
        <begin position="260"/>
        <end position="278"/>
    </location>
</feature>
<dbReference type="GeneID" id="81406379"/>
<feature type="compositionally biased region" description="Polar residues" evidence="1">
    <location>
        <begin position="384"/>
        <end position="407"/>
    </location>
</feature>
<keyword evidence="3" id="KW-1185">Reference proteome</keyword>
<dbReference type="EMBL" id="JAPQKL010000005">
    <property type="protein sequence ID" value="KAJ5130426.1"/>
    <property type="molecule type" value="Genomic_DNA"/>
</dbReference>
<evidence type="ECO:0000313" key="2">
    <source>
        <dbReference type="EMBL" id="KAJ5130426.1"/>
    </source>
</evidence>
<feature type="compositionally biased region" description="Polar residues" evidence="1">
    <location>
        <begin position="279"/>
        <end position="293"/>
    </location>
</feature>
<feature type="region of interest" description="Disordered" evidence="1">
    <location>
        <begin position="12"/>
        <end position="39"/>
    </location>
</feature>
<feature type="compositionally biased region" description="Polar residues" evidence="1">
    <location>
        <begin position="488"/>
        <end position="497"/>
    </location>
</feature>
<dbReference type="Proteomes" id="UP001149079">
    <property type="component" value="Unassembled WGS sequence"/>
</dbReference>
<comment type="caution">
    <text evidence="2">The sequence shown here is derived from an EMBL/GenBank/DDBJ whole genome shotgun (WGS) entry which is preliminary data.</text>
</comment>
<accession>A0A9W9GUZ9</accession>
<protein>
    <submittedName>
        <fullName evidence="2">Uncharacterized protein</fullName>
    </submittedName>
</protein>
<organism evidence="2 3">
    <name type="scientific">Penicillium bovifimosum</name>
    <dbReference type="NCBI Taxonomy" id="126998"/>
    <lineage>
        <taxon>Eukaryota</taxon>
        <taxon>Fungi</taxon>
        <taxon>Dikarya</taxon>
        <taxon>Ascomycota</taxon>
        <taxon>Pezizomycotina</taxon>
        <taxon>Eurotiomycetes</taxon>
        <taxon>Eurotiomycetidae</taxon>
        <taxon>Eurotiales</taxon>
        <taxon>Aspergillaceae</taxon>
        <taxon>Penicillium</taxon>
    </lineage>
</organism>
<reference evidence="2" key="1">
    <citation type="submission" date="2022-11" db="EMBL/GenBank/DDBJ databases">
        <authorList>
            <person name="Petersen C."/>
        </authorList>
    </citation>
    <scope>NUCLEOTIDE SEQUENCE</scope>
    <source>
        <strain evidence="2">IBT 22155</strain>
    </source>
</reference>
<feature type="compositionally biased region" description="Low complexity" evidence="1">
    <location>
        <begin position="472"/>
        <end position="487"/>
    </location>
</feature>
<evidence type="ECO:0000313" key="3">
    <source>
        <dbReference type="Proteomes" id="UP001149079"/>
    </source>
</evidence>
<feature type="region of interest" description="Disordered" evidence="1">
    <location>
        <begin position="384"/>
        <end position="497"/>
    </location>
</feature>
<gene>
    <name evidence="2" type="ORF">N7515_006465</name>
</gene>
<reference evidence="2" key="2">
    <citation type="journal article" date="2023" name="IMA Fungus">
        <title>Comparative genomic study of the Penicillium genus elucidates a diverse pangenome and 15 lateral gene transfer events.</title>
        <authorList>
            <person name="Petersen C."/>
            <person name="Sorensen T."/>
            <person name="Nielsen M.R."/>
            <person name="Sondergaard T.E."/>
            <person name="Sorensen J.L."/>
            <person name="Fitzpatrick D.A."/>
            <person name="Frisvad J.C."/>
            <person name="Nielsen K.L."/>
        </authorList>
    </citation>
    <scope>NUCLEOTIDE SEQUENCE</scope>
    <source>
        <strain evidence="2">IBT 22155</strain>
    </source>
</reference>
<sequence length="523" mass="57733">MKTFSYMAQIPSDVTRSLNDLNPPSGLSRHLPPPPPMPTPIPPLPHTWDGTEDMKVWLNAKMEEDRRKQEEARTQQEQMKLERRRWECSLLSKSISAGVAPNLIPQIFSSAYSRGTNPPFAAKLQRLYAQLHRNAVANRSAPVPANVQPPAVPQQHAHPGTAVHARLPVRVVPYGPTARLPGMPQQHTDLGAPMPTRPRALVEPRLRAQLPGMPPQQAYTGTEMRARPPAPVEPPMQHAGHPENAVPARPHFSAVPPQRPVQQLSLQSQQVPRSQSPPTAISNPPGMTQSVSSGAKLDGHQPRSCSVNRQPREQPETEKDELADKNTVDSDSAQNHAATGPTLSPVQLPLYSPSAFPRASWKEWKPTLAPLEIHYHTPLELKQYQSQSESPMTISSHGPSSAGSATQRVERWSTGSKRKNNESQERVPPPSARLNEPVFVRRDLDKPPHDQNEQQDDISSSYDSCVYDAESSKQPSISSRSSVDIPSQTLGQDTQNRPLHIVISSDSSYISILGEMASPMERE</sequence>
<name>A0A9W9GUZ9_9EURO</name>
<feature type="compositionally biased region" description="Basic and acidic residues" evidence="1">
    <location>
        <begin position="310"/>
        <end position="328"/>
    </location>
</feature>
<proteinExistence type="predicted"/>
<dbReference type="AlphaFoldDB" id="A0A9W9GUZ9"/>
<feature type="compositionally biased region" description="Polar residues" evidence="1">
    <location>
        <begin position="12"/>
        <end position="22"/>
    </location>
</feature>
<feature type="compositionally biased region" description="Polar residues" evidence="1">
    <location>
        <begin position="329"/>
        <end position="345"/>
    </location>
</feature>